<dbReference type="Proteomes" id="UP000295681">
    <property type="component" value="Unassembled WGS sequence"/>
</dbReference>
<evidence type="ECO:0000256" key="6">
    <source>
        <dbReference type="ARBA" id="ARBA00023098"/>
    </source>
</evidence>
<dbReference type="GO" id="GO:0005524">
    <property type="term" value="F:ATP binding"/>
    <property type="evidence" value="ECO:0007669"/>
    <property type="project" value="UniProtKB-KW"/>
</dbReference>
<dbReference type="RefSeq" id="WP_133264502.1">
    <property type="nucleotide sequence ID" value="NZ_JAGYGP010000001.1"/>
</dbReference>
<dbReference type="Pfam" id="PF18376">
    <property type="entry name" value="MDD_C"/>
    <property type="match status" value="1"/>
</dbReference>
<dbReference type="EMBL" id="PUFI01000014">
    <property type="protein sequence ID" value="TDG68193.1"/>
    <property type="molecule type" value="Genomic_DNA"/>
</dbReference>
<dbReference type="GO" id="GO:0004163">
    <property type="term" value="F:diphosphomevalonate decarboxylase activity"/>
    <property type="evidence" value="ECO:0007669"/>
    <property type="project" value="UniProtKB-EC"/>
</dbReference>
<comment type="similarity">
    <text evidence="1">Belongs to the diphosphomevalonate decarboxylase family.</text>
</comment>
<reference evidence="10 11" key="1">
    <citation type="journal article" date="2019" name="Appl. Microbiol. Biotechnol.">
        <title>Uncovering carbohydrate metabolism through a genotype-phenotype association study of 56 lactic acid bacteria genomes.</title>
        <authorList>
            <person name="Buron-Moles G."/>
            <person name="Chailyan A."/>
            <person name="Dolejs I."/>
            <person name="Forster J."/>
            <person name="Miks M.H."/>
        </authorList>
    </citation>
    <scope>NUCLEOTIDE SEQUENCE [LARGE SCALE GENOMIC DNA]</scope>
    <source>
        <strain evidence="10 11">ATCC 700006</strain>
    </source>
</reference>
<evidence type="ECO:0000259" key="8">
    <source>
        <dbReference type="Pfam" id="PF18376"/>
    </source>
</evidence>
<proteinExistence type="inferred from homology"/>
<evidence type="ECO:0000256" key="3">
    <source>
        <dbReference type="ARBA" id="ARBA00022516"/>
    </source>
</evidence>
<dbReference type="SUPFAM" id="SSF55060">
    <property type="entry name" value="GHMP Kinase, C-terminal domain"/>
    <property type="match status" value="1"/>
</dbReference>
<protein>
    <recommendedName>
        <fullName evidence="2">diphosphomevalonate decarboxylase</fullName>
        <ecNumber evidence="2">4.1.1.33</ecNumber>
    </recommendedName>
</protein>
<keyword evidence="7" id="KW-0456">Lyase</keyword>
<keyword evidence="5" id="KW-0067">ATP-binding</keyword>
<feature type="domain" description="Mvd1 C-terminal" evidence="8">
    <location>
        <begin position="172"/>
        <end position="303"/>
    </location>
</feature>
<dbReference type="PANTHER" id="PTHR10977:SF3">
    <property type="entry name" value="DIPHOSPHOMEVALONATE DECARBOXYLASE"/>
    <property type="match status" value="1"/>
</dbReference>
<dbReference type="InterPro" id="IPR005935">
    <property type="entry name" value="Mev_decarb"/>
</dbReference>
<dbReference type="AlphaFoldDB" id="A0A4R5N8C9"/>
<evidence type="ECO:0000256" key="1">
    <source>
        <dbReference type="ARBA" id="ARBA00008831"/>
    </source>
</evidence>
<dbReference type="STRING" id="907931.GCA_000165675_00821"/>
<evidence type="ECO:0000256" key="4">
    <source>
        <dbReference type="ARBA" id="ARBA00022741"/>
    </source>
</evidence>
<dbReference type="InterPro" id="IPR053859">
    <property type="entry name" value="MVD-like_N"/>
</dbReference>
<evidence type="ECO:0000313" key="10">
    <source>
        <dbReference type="EMBL" id="TDG68193.1"/>
    </source>
</evidence>
<dbReference type="NCBIfam" id="TIGR01240">
    <property type="entry name" value="mevDPdecarb"/>
    <property type="match status" value="1"/>
</dbReference>
<dbReference type="GO" id="GO:0019287">
    <property type="term" value="P:isopentenyl diphosphate biosynthetic process, mevalonate pathway"/>
    <property type="evidence" value="ECO:0007669"/>
    <property type="project" value="InterPro"/>
</dbReference>
<keyword evidence="4" id="KW-0547">Nucleotide-binding</keyword>
<dbReference type="InterPro" id="IPR020568">
    <property type="entry name" value="Ribosomal_Su5_D2-typ_SF"/>
</dbReference>
<organism evidence="10 11">
    <name type="scientific">Leuconostoc fallax</name>
    <dbReference type="NCBI Taxonomy" id="1251"/>
    <lineage>
        <taxon>Bacteria</taxon>
        <taxon>Bacillati</taxon>
        <taxon>Bacillota</taxon>
        <taxon>Bacilli</taxon>
        <taxon>Lactobacillales</taxon>
        <taxon>Lactobacillaceae</taxon>
        <taxon>Leuconostoc</taxon>
    </lineage>
</organism>
<gene>
    <name evidence="10" type="ORF">C5L23_000499</name>
</gene>
<keyword evidence="11" id="KW-1185">Reference proteome</keyword>
<comment type="caution">
    <text evidence="10">The sequence shown here is derived from an EMBL/GenBank/DDBJ whole genome shotgun (WGS) entry which is preliminary data.</text>
</comment>
<sequence length="318" mass="34714">MTSTAKAHTNIAFIKYWGKKNQQLNLPTTSSLSLTLDKFYTKTTVTIDDTLSTDVLYLNNQKVDATRVHQFLDVLRDELGYFPTLKINSYNHVPTSAGLASSASAFAALTGAVVQELGLHLDTCTLSRLARRGSGSASRSFFGHFAVWHAGIDNDSSFAESLHAPAMPIALVVAEVSSQQKKVGSTEGMQRALTSPDYGNWVNNSQQQFIDMQSAVMAADIEKIGTIAEANAMSMHDLNLTATQHPFTYFTAETQRILQIVDDLKHQGLLAFATMDAGPNVKIITHVEHAQLIIQTLNNALPNLKLEIAQSGPDISYE</sequence>
<dbReference type="GO" id="GO:0005829">
    <property type="term" value="C:cytosol"/>
    <property type="evidence" value="ECO:0007669"/>
    <property type="project" value="InterPro"/>
</dbReference>
<evidence type="ECO:0000313" key="11">
    <source>
        <dbReference type="Proteomes" id="UP000295681"/>
    </source>
</evidence>
<dbReference type="Gene3D" id="3.30.230.10">
    <property type="match status" value="1"/>
</dbReference>
<evidence type="ECO:0000256" key="7">
    <source>
        <dbReference type="ARBA" id="ARBA00023239"/>
    </source>
</evidence>
<dbReference type="InterPro" id="IPR036554">
    <property type="entry name" value="GHMP_kinase_C_sf"/>
</dbReference>
<dbReference type="Gene3D" id="3.30.70.890">
    <property type="entry name" value="GHMP kinase, C-terminal domain"/>
    <property type="match status" value="1"/>
</dbReference>
<dbReference type="PANTHER" id="PTHR10977">
    <property type="entry name" value="DIPHOSPHOMEVALONATE DECARBOXYLASE"/>
    <property type="match status" value="1"/>
</dbReference>
<keyword evidence="6" id="KW-0443">Lipid metabolism</keyword>
<evidence type="ECO:0000256" key="2">
    <source>
        <dbReference type="ARBA" id="ARBA00012296"/>
    </source>
</evidence>
<accession>A0A4R5N8C9</accession>
<dbReference type="FunFam" id="3.30.230.10:FF:000072">
    <property type="entry name" value="Diphosphomevalonate decarboxylase"/>
    <property type="match status" value="1"/>
</dbReference>
<name>A0A4R5N8C9_9LACO</name>
<dbReference type="Pfam" id="PF22700">
    <property type="entry name" value="MVD-like_N"/>
    <property type="match status" value="1"/>
</dbReference>
<dbReference type="InterPro" id="IPR029765">
    <property type="entry name" value="Mev_diP_decarb"/>
</dbReference>
<keyword evidence="3" id="KW-0444">Lipid biosynthesis</keyword>
<dbReference type="PIRSF" id="PIRSF015950">
    <property type="entry name" value="Mev_P_decrbx"/>
    <property type="match status" value="1"/>
</dbReference>
<dbReference type="InterPro" id="IPR041431">
    <property type="entry name" value="Mvd1_C"/>
</dbReference>
<feature type="domain" description="Diphosphomevalonate decarboxylase-like N-terminal" evidence="9">
    <location>
        <begin position="7"/>
        <end position="159"/>
    </location>
</feature>
<dbReference type="InterPro" id="IPR014721">
    <property type="entry name" value="Ribsml_uS5_D2-typ_fold_subgr"/>
</dbReference>
<evidence type="ECO:0000259" key="9">
    <source>
        <dbReference type="Pfam" id="PF22700"/>
    </source>
</evidence>
<dbReference type="EC" id="4.1.1.33" evidence="2"/>
<dbReference type="SUPFAM" id="SSF54211">
    <property type="entry name" value="Ribosomal protein S5 domain 2-like"/>
    <property type="match status" value="1"/>
</dbReference>
<evidence type="ECO:0000256" key="5">
    <source>
        <dbReference type="ARBA" id="ARBA00022840"/>
    </source>
</evidence>